<evidence type="ECO:0000259" key="4">
    <source>
        <dbReference type="PROSITE" id="PS51007"/>
    </source>
</evidence>
<name>A0A382BAY2_9ZZZZ</name>
<accession>A0A382BAY2</accession>
<dbReference type="GO" id="GO:0009055">
    <property type="term" value="F:electron transfer activity"/>
    <property type="evidence" value="ECO:0007669"/>
    <property type="project" value="InterPro"/>
</dbReference>
<keyword evidence="2" id="KW-0479">Metal-binding</keyword>
<dbReference type="SUPFAM" id="SSF46626">
    <property type="entry name" value="Cytochrome c"/>
    <property type="match status" value="3"/>
</dbReference>
<dbReference type="EMBL" id="UINC01028771">
    <property type="protein sequence ID" value="SVB10347.1"/>
    <property type="molecule type" value="Genomic_DNA"/>
</dbReference>
<proteinExistence type="predicted"/>
<organism evidence="5">
    <name type="scientific">marine metagenome</name>
    <dbReference type="NCBI Taxonomy" id="408172"/>
    <lineage>
        <taxon>unclassified sequences</taxon>
        <taxon>metagenomes</taxon>
        <taxon>ecological metagenomes</taxon>
    </lineage>
</organism>
<evidence type="ECO:0000256" key="1">
    <source>
        <dbReference type="ARBA" id="ARBA00022617"/>
    </source>
</evidence>
<dbReference type="AlphaFoldDB" id="A0A382BAY2"/>
<dbReference type="Pfam" id="PF00034">
    <property type="entry name" value="Cytochrom_C"/>
    <property type="match status" value="1"/>
</dbReference>
<dbReference type="Gene3D" id="1.10.760.10">
    <property type="entry name" value="Cytochrome c-like domain"/>
    <property type="match status" value="2"/>
</dbReference>
<dbReference type="PANTHER" id="PTHR33546">
    <property type="entry name" value="LARGE, MULTIFUNCTIONAL SECRETED PROTEIN-RELATED"/>
    <property type="match status" value="1"/>
</dbReference>
<evidence type="ECO:0000256" key="2">
    <source>
        <dbReference type="ARBA" id="ARBA00022723"/>
    </source>
</evidence>
<feature type="domain" description="Cytochrome c" evidence="4">
    <location>
        <begin position="214"/>
        <end position="356"/>
    </location>
</feature>
<evidence type="ECO:0000313" key="5">
    <source>
        <dbReference type="EMBL" id="SVB10347.1"/>
    </source>
</evidence>
<dbReference type="PROSITE" id="PS51007">
    <property type="entry name" value="CYTC"/>
    <property type="match status" value="3"/>
</dbReference>
<gene>
    <name evidence="5" type="ORF">METZ01_LOCUS163201</name>
</gene>
<dbReference type="InterPro" id="IPR036909">
    <property type="entry name" value="Cyt_c-like_dom_sf"/>
</dbReference>
<feature type="domain" description="Cytochrome c" evidence="4">
    <location>
        <begin position="118"/>
        <end position="198"/>
    </location>
</feature>
<dbReference type="InterPro" id="IPR009056">
    <property type="entry name" value="Cyt_c-like_dom"/>
</dbReference>
<feature type="non-terminal residue" evidence="5">
    <location>
        <position position="356"/>
    </location>
</feature>
<evidence type="ECO:0000256" key="3">
    <source>
        <dbReference type="ARBA" id="ARBA00023004"/>
    </source>
</evidence>
<dbReference type="GO" id="GO:0046872">
    <property type="term" value="F:metal ion binding"/>
    <property type="evidence" value="ECO:0007669"/>
    <property type="project" value="UniProtKB-KW"/>
</dbReference>
<keyword evidence="3" id="KW-0408">Iron</keyword>
<feature type="domain" description="Cytochrome c" evidence="4">
    <location>
        <begin position="16"/>
        <end position="107"/>
    </location>
</feature>
<keyword evidence="1" id="KW-0349">Heme</keyword>
<reference evidence="5" key="1">
    <citation type="submission" date="2018-05" db="EMBL/GenBank/DDBJ databases">
        <authorList>
            <person name="Lanie J.A."/>
            <person name="Ng W.-L."/>
            <person name="Kazmierczak K.M."/>
            <person name="Andrzejewski T.M."/>
            <person name="Davidsen T.M."/>
            <person name="Wayne K.J."/>
            <person name="Tettelin H."/>
            <person name="Glass J.I."/>
            <person name="Rusch D."/>
            <person name="Podicherti R."/>
            <person name="Tsui H.-C.T."/>
            <person name="Winkler M.E."/>
        </authorList>
    </citation>
    <scope>NUCLEOTIDE SEQUENCE</scope>
</reference>
<feature type="non-terminal residue" evidence="5">
    <location>
        <position position="1"/>
    </location>
</feature>
<sequence>VVPGFDRFQSLAKGEDLIASGELLITELNCIGCHAVDKSQSHRFGTRPAPVLFTTHNPASASWLRHWLNDPHDLKPGTLMPDLLHGFTGKDKAHTVDALRRYLVSLSPPLGNWALTIGHASEGKKLYETIGCVQCHAPDAKDNGKDAPLGELQQKYTQEQLIQFLLNPLHSRPAGRMPRVPMTQKEAAHLTVFLRSRTSPRKDVALANGPAALKLHEEGKTLFLEMRCINCHSTRGSNIPSNFSKPLFKLDLAQGCLSALPPKGAPHFRLKPEQIKAITAALKAKPVEFTVQEQAHRRMRLLNCTACHTRGGLGKPDTARDKFFLTTGNDLGDEGRLPPLLTGVGAKLTDAALHKV</sequence>
<dbReference type="PANTHER" id="PTHR33546:SF1">
    <property type="entry name" value="LARGE, MULTIFUNCTIONAL SECRETED PROTEIN"/>
    <property type="match status" value="1"/>
</dbReference>
<protein>
    <recommendedName>
        <fullName evidence="4">Cytochrome c domain-containing protein</fullName>
    </recommendedName>
</protein>
<dbReference type="GO" id="GO:0020037">
    <property type="term" value="F:heme binding"/>
    <property type="evidence" value="ECO:0007669"/>
    <property type="project" value="InterPro"/>
</dbReference>